<reference evidence="11 12" key="1">
    <citation type="journal article" date="2015" name="Nature">
        <title>rRNA introns, odd ribosomes, and small enigmatic genomes across a large radiation of phyla.</title>
        <authorList>
            <person name="Brown C.T."/>
            <person name="Hug L.A."/>
            <person name="Thomas B.C."/>
            <person name="Sharon I."/>
            <person name="Castelle C.J."/>
            <person name="Singh A."/>
            <person name="Wilkins M.J."/>
            <person name="Williams K.H."/>
            <person name="Banfield J.F."/>
        </authorList>
    </citation>
    <scope>NUCLEOTIDE SEQUENCE [LARGE SCALE GENOMIC DNA]</scope>
</reference>
<evidence type="ECO:0000256" key="1">
    <source>
        <dbReference type="ARBA" id="ARBA00003456"/>
    </source>
</evidence>
<evidence type="ECO:0000256" key="5">
    <source>
        <dbReference type="ARBA" id="ARBA00022781"/>
    </source>
</evidence>
<dbReference type="GO" id="GO:0042777">
    <property type="term" value="P:proton motive force-driven plasma membrane ATP synthesis"/>
    <property type="evidence" value="ECO:0007669"/>
    <property type="project" value="UniProtKB-UniRule"/>
</dbReference>
<evidence type="ECO:0000256" key="9">
    <source>
        <dbReference type="ARBA" id="ARBA00023310"/>
    </source>
</evidence>
<name>A0A0G1GNC9_9BACT</name>
<comment type="subcellular location">
    <subcellularLocation>
        <location evidence="10">Cell membrane</location>
        <topology evidence="10">Peripheral membrane protein</topology>
    </subcellularLocation>
    <subcellularLocation>
        <location evidence="2">Membrane</location>
        <topology evidence="2">Peripheral membrane protein</topology>
    </subcellularLocation>
</comment>
<gene>
    <name evidence="10" type="primary">atpG</name>
    <name evidence="11" type="ORF">UW22_C0037G0009</name>
</gene>
<keyword evidence="5 10" id="KW-0375">Hydrogen ion transport</keyword>
<comment type="subunit">
    <text evidence="10">F-type ATPases have 2 components, CF(1) - the catalytic core - and CF(0) - the membrane proton channel. CF(1) has five subunits: alpha(3), beta(3), gamma(1), delta(1), epsilon(1). CF(0) has three main subunits: a, b and c.</text>
</comment>
<comment type="function">
    <text evidence="1 10">Produces ATP from ADP in the presence of a proton gradient across the membrane. The gamma chain is believed to be important in regulating ATPase activity and the flow of protons through the CF(0) complex.</text>
</comment>
<evidence type="ECO:0000256" key="3">
    <source>
        <dbReference type="ARBA" id="ARBA00007681"/>
    </source>
</evidence>
<dbReference type="GO" id="GO:0045259">
    <property type="term" value="C:proton-transporting ATP synthase complex"/>
    <property type="evidence" value="ECO:0007669"/>
    <property type="project" value="UniProtKB-KW"/>
</dbReference>
<dbReference type="Pfam" id="PF00231">
    <property type="entry name" value="ATP-synt"/>
    <property type="match status" value="1"/>
</dbReference>
<evidence type="ECO:0000313" key="12">
    <source>
        <dbReference type="Proteomes" id="UP000034617"/>
    </source>
</evidence>
<evidence type="ECO:0000256" key="6">
    <source>
        <dbReference type="ARBA" id="ARBA00023065"/>
    </source>
</evidence>
<accession>A0A0G1GNC9</accession>
<sequence length="295" mass="33143">MASIRLLRGRIKSVKNIAQITKAMEMVAASKMKKAQAQALSGKLYAQKIFDMVMELGEKSDSRHHPLLTKPAQTTGRRLILLLSTNKGLCGSLNTNLLRFFLETYPNVNAHDYVSIGKKGANLLVRMGGSLIADFSQSNTFVETVPALADLAVSGYLSYKYDGVDLVWNEFFSALKQHPVKKTILPLTMAFEQTKSTAQNHEFLIEPTISEVFDRLLPHYIENQIRDAILQAEASEHSARMIAMRNATDNARSRIDDLTLMYNKARQEKITYEISDMITARMTISDMITARMTMS</sequence>
<dbReference type="CDD" id="cd12151">
    <property type="entry name" value="F1-ATPase_gamma"/>
    <property type="match status" value="1"/>
</dbReference>
<organism evidence="11 12">
    <name type="scientific">Candidatus Gottesmanbacteria bacterium GW2011_GWB1_44_11c</name>
    <dbReference type="NCBI Taxonomy" id="1618447"/>
    <lineage>
        <taxon>Bacteria</taxon>
        <taxon>Candidatus Gottesmaniibacteriota</taxon>
    </lineage>
</organism>
<comment type="similarity">
    <text evidence="3 10">Belongs to the ATPase gamma chain family.</text>
</comment>
<dbReference type="EMBL" id="LCHM01000037">
    <property type="protein sequence ID" value="KKT36511.1"/>
    <property type="molecule type" value="Genomic_DNA"/>
</dbReference>
<dbReference type="SUPFAM" id="SSF52943">
    <property type="entry name" value="ATP synthase (F1-ATPase), gamma subunit"/>
    <property type="match status" value="1"/>
</dbReference>
<comment type="caution">
    <text evidence="11">The sequence shown here is derived from an EMBL/GenBank/DDBJ whole genome shotgun (WGS) entry which is preliminary data.</text>
</comment>
<dbReference type="PATRIC" id="fig|1618447.3.peg.860"/>
<dbReference type="Gene3D" id="1.10.287.80">
    <property type="entry name" value="ATP synthase, gamma subunit, helix hairpin domain"/>
    <property type="match status" value="1"/>
</dbReference>
<dbReference type="PRINTS" id="PR00126">
    <property type="entry name" value="ATPASEGAMMA"/>
</dbReference>
<dbReference type="Gene3D" id="3.40.1380.10">
    <property type="match status" value="1"/>
</dbReference>
<dbReference type="PANTHER" id="PTHR11693:SF22">
    <property type="entry name" value="ATP SYNTHASE SUBUNIT GAMMA, MITOCHONDRIAL"/>
    <property type="match status" value="1"/>
</dbReference>
<dbReference type="Proteomes" id="UP000034617">
    <property type="component" value="Unassembled WGS sequence"/>
</dbReference>
<evidence type="ECO:0000256" key="10">
    <source>
        <dbReference type="HAMAP-Rule" id="MF_00815"/>
    </source>
</evidence>
<proteinExistence type="inferred from homology"/>
<dbReference type="InterPro" id="IPR000131">
    <property type="entry name" value="ATP_synth_F1_gsu"/>
</dbReference>
<evidence type="ECO:0000313" key="11">
    <source>
        <dbReference type="EMBL" id="KKT36511.1"/>
    </source>
</evidence>
<keyword evidence="6 10" id="KW-0406">Ion transport</keyword>
<evidence type="ECO:0000256" key="7">
    <source>
        <dbReference type="ARBA" id="ARBA00023136"/>
    </source>
</evidence>
<dbReference type="InterPro" id="IPR035968">
    <property type="entry name" value="ATP_synth_F1_ATPase_gsu"/>
</dbReference>
<dbReference type="AlphaFoldDB" id="A0A0G1GNC9"/>
<dbReference type="PANTHER" id="PTHR11693">
    <property type="entry name" value="ATP SYNTHASE GAMMA CHAIN"/>
    <property type="match status" value="1"/>
</dbReference>
<keyword evidence="8 10" id="KW-0139">CF(1)</keyword>
<evidence type="ECO:0000256" key="2">
    <source>
        <dbReference type="ARBA" id="ARBA00004170"/>
    </source>
</evidence>
<keyword evidence="7 10" id="KW-0472">Membrane</keyword>
<dbReference type="GO" id="GO:0046933">
    <property type="term" value="F:proton-transporting ATP synthase activity, rotational mechanism"/>
    <property type="evidence" value="ECO:0007669"/>
    <property type="project" value="UniProtKB-UniRule"/>
</dbReference>
<protein>
    <recommendedName>
        <fullName evidence="10">ATP synthase gamma chain</fullName>
    </recommendedName>
    <alternativeName>
        <fullName evidence="10">ATP synthase F1 sector gamma subunit</fullName>
    </alternativeName>
    <alternativeName>
        <fullName evidence="10">F-ATPase gamma subunit</fullName>
    </alternativeName>
</protein>
<evidence type="ECO:0000256" key="8">
    <source>
        <dbReference type="ARBA" id="ARBA00023196"/>
    </source>
</evidence>
<keyword evidence="9 10" id="KW-0066">ATP synthesis</keyword>
<dbReference type="GO" id="GO:0005524">
    <property type="term" value="F:ATP binding"/>
    <property type="evidence" value="ECO:0007669"/>
    <property type="project" value="UniProtKB-UniRule"/>
</dbReference>
<dbReference type="GO" id="GO:0005886">
    <property type="term" value="C:plasma membrane"/>
    <property type="evidence" value="ECO:0007669"/>
    <property type="project" value="UniProtKB-SubCell"/>
</dbReference>
<evidence type="ECO:0000256" key="4">
    <source>
        <dbReference type="ARBA" id="ARBA00022448"/>
    </source>
</evidence>
<keyword evidence="10" id="KW-1003">Cell membrane</keyword>
<keyword evidence="4 10" id="KW-0813">Transport</keyword>
<dbReference type="HAMAP" id="MF_00815">
    <property type="entry name" value="ATP_synth_gamma_bact"/>
    <property type="match status" value="1"/>
</dbReference>
<dbReference type="NCBIfam" id="TIGR01146">
    <property type="entry name" value="ATPsyn_F1gamma"/>
    <property type="match status" value="1"/>
</dbReference>